<feature type="non-terminal residue" evidence="1">
    <location>
        <position position="1"/>
    </location>
</feature>
<dbReference type="GO" id="GO:0004812">
    <property type="term" value="F:aminoacyl-tRNA ligase activity"/>
    <property type="evidence" value="ECO:0007669"/>
    <property type="project" value="InterPro"/>
</dbReference>
<gene>
    <name evidence="1" type="ORF">METZ01_LOCUS468779</name>
</gene>
<protein>
    <recommendedName>
        <fullName evidence="2">Leucine--tRNA ligase</fullName>
    </recommendedName>
</protein>
<organism evidence="1">
    <name type="scientific">marine metagenome</name>
    <dbReference type="NCBI Taxonomy" id="408172"/>
    <lineage>
        <taxon>unclassified sequences</taxon>
        <taxon>metagenomes</taxon>
        <taxon>ecological metagenomes</taxon>
    </lineage>
</organism>
<accession>A0A383B910</accession>
<evidence type="ECO:0008006" key="2">
    <source>
        <dbReference type="Google" id="ProtNLM"/>
    </source>
</evidence>
<dbReference type="AlphaFoldDB" id="A0A383B910"/>
<name>A0A383B910_9ZZZZ</name>
<sequence>NESELTFTDWPNYDENLILSYKLTLAVQINGKRRSEIEVDINMEENDIKQFAKADSKIIKYLEEKDILKEIYVKGRLVNIVVK</sequence>
<evidence type="ECO:0000313" key="1">
    <source>
        <dbReference type="EMBL" id="SVE15925.1"/>
    </source>
</evidence>
<proteinExistence type="predicted"/>
<dbReference type="GO" id="GO:0005524">
    <property type="term" value="F:ATP binding"/>
    <property type="evidence" value="ECO:0007669"/>
    <property type="project" value="InterPro"/>
</dbReference>
<dbReference type="SUPFAM" id="SSF47323">
    <property type="entry name" value="Anticodon-binding domain of a subclass of class I aminoacyl-tRNA synthetases"/>
    <property type="match status" value="1"/>
</dbReference>
<dbReference type="EMBL" id="UINC01198112">
    <property type="protein sequence ID" value="SVE15925.1"/>
    <property type="molecule type" value="Genomic_DNA"/>
</dbReference>
<dbReference type="InterPro" id="IPR009080">
    <property type="entry name" value="tRNAsynth_Ia_anticodon-bd"/>
</dbReference>
<dbReference type="GO" id="GO:0006418">
    <property type="term" value="P:tRNA aminoacylation for protein translation"/>
    <property type="evidence" value="ECO:0007669"/>
    <property type="project" value="InterPro"/>
</dbReference>
<reference evidence="1" key="1">
    <citation type="submission" date="2018-05" db="EMBL/GenBank/DDBJ databases">
        <authorList>
            <person name="Lanie J.A."/>
            <person name="Ng W.-L."/>
            <person name="Kazmierczak K.M."/>
            <person name="Andrzejewski T.M."/>
            <person name="Davidsen T.M."/>
            <person name="Wayne K.J."/>
            <person name="Tettelin H."/>
            <person name="Glass J.I."/>
            <person name="Rusch D."/>
            <person name="Podicherti R."/>
            <person name="Tsui H.-C.T."/>
            <person name="Winkler M.E."/>
        </authorList>
    </citation>
    <scope>NUCLEOTIDE SEQUENCE</scope>
</reference>
<dbReference type="Gene3D" id="1.10.730.10">
    <property type="entry name" value="Isoleucyl-tRNA Synthetase, Domain 1"/>
    <property type="match status" value="1"/>
</dbReference>